<keyword evidence="2 8" id="KW-0808">Transferase</keyword>
<dbReference type="RefSeq" id="WP_420069234.1">
    <property type="nucleotide sequence ID" value="NZ_JBCHKQ010000002.1"/>
</dbReference>
<dbReference type="EC" id="2.7.4.9" evidence="8"/>
<name>A0ABU9UAU2_9SPIR</name>
<comment type="similarity">
    <text evidence="1 8">Belongs to the thymidylate kinase family.</text>
</comment>
<comment type="caution">
    <text evidence="10">The sequence shown here is derived from an EMBL/GenBank/DDBJ whole genome shotgun (WGS) entry which is preliminary data.</text>
</comment>
<dbReference type="NCBIfam" id="TIGR00041">
    <property type="entry name" value="DTMP_kinase"/>
    <property type="match status" value="1"/>
</dbReference>
<evidence type="ECO:0000313" key="11">
    <source>
        <dbReference type="Proteomes" id="UP001466331"/>
    </source>
</evidence>
<accession>A0ABU9UAU2</accession>
<dbReference type="Gene3D" id="3.40.50.300">
    <property type="entry name" value="P-loop containing nucleotide triphosphate hydrolases"/>
    <property type="match status" value="1"/>
</dbReference>
<evidence type="ECO:0000256" key="3">
    <source>
        <dbReference type="ARBA" id="ARBA00022727"/>
    </source>
</evidence>
<organism evidence="10 11">
    <name type="scientific">Rarispira pelagica</name>
    <dbReference type="NCBI Taxonomy" id="3141764"/>
    <lineage>
        <taxon>Bacteria</taxon>
        <taxon>Pseudomonadati</taxon>
        <taxon>Spirochaetota</taxon>
        <taxon>Spirochaetia</taxon>
        <taxon>Winmispirales</taxon>
        <taxon>Winmispiraceae</taxon>
        <taxon>Rarispira</taxon>
    </lineage>
</organism>
<evidence type="ECO:0000256" key="7">
    <source>
        <dbReference type="ARBA" id="ARBA00048743"/>
    </source>
</evidence>
<evidence type="ECO:0000256" key="4">
    <source>
        <dbReference type="ARBA" id="ARBA00022741"/>
    </source>
</evidence>
<dbReference type="EMBL" id="JBCHKQ010000002">
    <property type="protein sequence ID" value="MEM5947784.1"/>
    <property type="molecule type" value="Genomic_DNA"/>
</dbReference>
<dbReference type="InterPro" id="IPR018095">
    <property type="entry name" value="Thymidylate_kin_CS"/>
</dbReference>
<evidence type="ECO:0000313" key="10">
    <source>
        <dbReference type="EMBL" id="MEM5947784.1"/>
    </source>
</evidence>
<feature type="domain" description="Thymidylate kinase-like" evidence="9">
    <location>
        <begin position="18"/>
        <end position="201"/>
    </location>
</feature>
<dbReference type="Proteomes" id="UP001466331">
    <property type="component" value="Unassembled WGS sequence"/>
</dbReference>
<evidence type="ECO:0000256" key="8">
    <source>
        <dbReference type="HAMAP-Rule" id="MF_00165"/>
    </source>
</evidence>
<dbReference type="PROSITE" id="PS01331">
    <property type="entry name" value="THYMIDYLATE_KINASE"/>
    <property type="match status" value="1"/>
</dbReference>
<evidence type="ECO:0000256" key="2">
    <source>
        <dbReference type="ARBA" id="ARBA00022679"/>
    </source>
</evidence>
<gene>
    <name evidence="8 10" type="primary">tmk</name>
    <name evidence="10" type="ORF">WKV44_04425</name>
</gene>
<dbReference type="InterPro" id="IPR027417">
    <property type="entry name" value="P-loop_NTPase"/>
</dbReference>
<dbReference type="SUPFAM" id="SSF52540">
    <property type="entry name" value="P-loop containing nucleoside triphosphate hydrolases"/>
    <property type="match status" value="1"/>
</dbReference>
<reference evidence="10 11" key="1">
    <citation type="submission" date="2024-03" db="EMBL/GenBank/DDBJ databases">
        <title>Ignisphaera cupida sp. nov., a hyperthermophilic hydrolytic archaeon from a hot spring of Kamchatka, and proposal of Ignisphaeraceae fam. nov.</title>
        <authorList>
            <person name="Podosokorskaya O.A."/>
            <person name="Elcheninov A.G."/>
            <person name="Maltseva A.I."/>
            <person name="Zayulina K.S."/>
            <person name="Novikov A."/>
            <person name="Merkel A.Y."/>
        </authorList>
    </citation>
    <scope>NUCLEOTIDE SEQUENCE [LARGE SCALE GENOMIC DNA]</scope>
    <source>
        <strain evidence="10 11">38H-sp</strain>
    </source>
</reference>
<comment type="function">
    <text evidence="8">Phosphorylation of dTMP to form dTDP in both de novo and salvage pathways of dTTP synthesis.</text>
</comment>
<sequence>MIKNIKSQYSILKNFFVLEGIDGSGTTTQLNRVADLLLKNNIKIYKTYEPTRNKIGSFLRECLSSHLDLSERTYALLFAADRQEHVFGKNEIAEKLDQGNIVLCDRYLFSSLAYQGNKNDMDFVSSINSYFPLPEAVFFIDIDEKTALKRVASRAQKKDIFEEESFLLKVRKSYRTIFEHYKHNTDMEVIYINGNSEISNITNKIFNFIIKKIDKQMNE</sequence>
<evidence type="ECO:0000259" key="9">
    <source>
        <dbReference type="Pfam" id="PF02223"/>
    </source>
</evidence>
<dbReference type="CDD" id="cd01672">
    <property type="entry name" value="TMPK"/>
    <property type="match status" value="1"/>
</dbReference>
<comment type="caution">
    <text evidence="8">Lacks conserved residue(s) required for the propagation of feature annotation.</text>
</comment>
<dbReference type="InterPro" id="IPR018094">
    <property type="entry name" value="Thymidylate_kinase"/>
</dbReference>
<proteinExistence type="inferred from homology"/>
<evidence type="ECO:0000256" key="1">
    <source>
        <dbReference type="ARBA" id="ARBA00009776"/>
    </source>
</evidence>
<evidence type="ECO:0000256" key="6">
    <source>
        <dbReference type="ARBA" id="ARBA00022840"/>
    </source>
</evidence>
<dbReference type="GO" id="GO:0004798">
    <property type="term" value="F:dTMP kinase activity"/>
    <property type="evidence" value="ECO:0007669"/>
    <property type="project" value="UniProtKB-EC"/>
</dbReference>
<dbReference type="InterPro" id="IPR039430">
    <property type="entry name" value="Thymidylate_kin-like_dom"/>
</dbReference>
<comment type="catalytic activity">
    <reaction evidence="7 8">
        <text>dTMP + ATP = dTDP + ADP</text>
        <dbReference type="Rhea" id="RHEA:13517"/>
        <dbReference type="ChEBI" id="CHEBI:30616"/>
        <dbReference type="ChEBI" id="CHEBI:58369"/>
        <dbReference type="ChEBI" id="CHEBI:63528"/>
        <dbReference type="ChEBI" id="CHEBI:456216"/>
        <dbReference type="EC" id="2.7.4.9"/>
    </reaction>
</comment>
<dbReference type="PANTHER" id="PTHR10344:SF4">
    <property type="entry name" value="UMP-CMP KINASE 2, MITOCHONDRIAL"/>
    <property type="match status" value="1"/>
</dbReference>
<keyword evidence="6 8" id="KW-0067">ATP-binding</keyword>
<dbReference type="HAMAP" id="MF_00165">
    <property type="entry name" value="Thymidylate_kinase"/>
    <property type="match status" value="1"/>
</dbReference>
<keyword evidence="3 8" id="KW-0545">Nucleotide biosynthesis</keyword>
<protein>
    <recommendedName>
        <fullName evidence="8">Thymidylate kinase</fullName>
        <ecNumber evidence="8">2.7.4.9</ecNumber>
    </recommendedName>
    <alternativeName>
        <fullName evidence="8">dTMP kinase</fullName>
    </alternativeName>
</protein>
<keyword evidence="4 8" id="KW-0547">Nucleotide-binding</keyword>
<evidence type="ECO:0000256" key="5">
    <source>
        <dbReference type="ARBA" id="ARBA00022777"/>
    </source>
</evidence>
<keyword evidence="11" id="KW-1185">Reference proteome</keyword>
<keyword evidence="5 8" id="KW-0418">Kinase</keyword>
<dbReference type="Pfam" id="PF02223">
    <property type="entry name" value="Thymidylate_kin"/>
    <property type="match status" value="1"/>
</dbReference>
<dbReference type="PANTHER" id="PTHR10344">
    <property type="entry name" value="THYMIDYLATE KINASE"/>
    <property type="match status" value="1"/>
</dbReference>